<feature type="region of interest" description="Disordered" evidence="1">
    <location>
        <begin position="53"/>
        <end position="90"/>
    </location>
</feature>
<protein>
    <submittedName>
        <fullName evidence="2">Uncharacterized protein</fullName>
    </submittedName>
</protein>
<feature type="compositionally biased region" description="Basic and acidic residues" evidence="1">
    <location>
        <begin position="70"/>
        <end position="90"/>
    </location>
</feature>
<evidence type="ECO:0000256" key="1">
    <source>
        <dbReference type="SAM" id="MobiDB-lite"/>
    </source>
</evidence>
<keyword evidence="3" id="KW-1185">Reference proteome</keyword>
<proteinExistence type="predicted"/>
<dbReference type="AlphaFoldDB" id="A0A5B7GM21"/>
<evidence type="ECO:0000313" key="3">
    <source>
        <dbReference type="Proteomes" id="UP000324222"/>
    </source>
</evidence>
<reference evidence="2 3" key="1">
    <citation type="submission" date="2019-05" db="EMBL/GenBank/DDBJ databases">
        <title>Another draft genome of Portunus trituberculatus and its Hox gene families provides insights of decapod evolution.</title>
        <authorList>
            <person name="Jeong J.-H."/>
            <person name="Song I."/>
            <person name="Kim S."/>
            <person name="Choi T."/>
            <person name="Kim D."/>
            <person name="Ryu S."/>
            <person name="Kim W."/>
        </authorList>
    </citation>
    <scope>NUCLEOTIDE SEQUENCE [LARGE SCALE GENOMIC DNA]</scope>
    <source>
        <tissue evidence="2">Muscle</tissue>
    </source>
</reference>
<gene>
    <name evidence="2" type="ORF">E2C01_052273</name>
</gene>
<accession>A0A5B7GM21</accession>
<comment type="caution">
    <text evidence="2">The sequence shown here is derived from an EMBL/GenBank/DDBJ whole genome shotgun (WGS) entry which is preliminary data.</text>
</comment>
<name>A0A5B7GM21_PORTR</name>
<dbReference type="EMBL" id="VSRR010015524">
    <property type="protein sequence ID" value="MPC58277.1"/>
    <property type="molecule type" value="Genomic_DNA"/>
</dbReference>
<evidence type="ECO:0000313" key="2">
    <source>
        <dbReference type="EMBL" id="MPC58277.1"/>
    </source>
</evidence>
<organism evidence="2 3">
    <name type="scientific">Portunus trituberculatus</name>
    <name type="common">Swimming crab</name>
    <name type="synonym">Neptunus trituberculatus</name>
    <dbReference type="NCBI Taxonomy" id="210409"/>
    <lineage>
        <taxon>Eukaryota</taxon>
        <taxon>Metazoa</taxon>
        <taxon>Ecdysozoa</taxon>
        <taxon>Arthropoda</taxon>
        <taxon>Crustacea</taxon>
        <taxon>Multicrustacea</taxon>
        <taxon>Malacostraca</taxon>
        <taxon>Eumalacostraca</taxon>
        <taxon>Eucarida</taxon>
        <taxon>Decapoda</taxon>
        <taxon>Pleocyemata</taxon>
        <taxon>Brachyura</taxon>
        <taxon>Eubrachyura</taxon>
        <taxon>Portunoidea</taxon>
        <taxon>Portunidae</taxon>
        <taxon>Portuninae</taxon>
        <taxon>Portunus</taxon>
    </lineage>
</organism>
<sequence>MQESGAPPLKQQCSSSNLAALARSLEKLKASGKDLEERTIHKTTIQTHVVAAAAAVAEEEEEEEEEEKEEVGNGREGEKENEKTEERTGR</sequence>
<dbReference type="Proteomes" id="UP000324222">
    <property type="component" value="Unassembled WGS sequence"/>
</dbReference>
<feature type="compositionally biased region" description="Acidic residues" evidence="1">
    <location>
        <begin position="57"/>
        <end position="69"/>
    </location>
</feature>